<feature type="transmembrane region" description="Helical" evidence="6">
    <location>
        <begin position="313"/>
        <end position="332"/>
    </location>
</feature>
<keyword evidence="4 6" id="KW-0472">Membrane</keyword>
<evidence type="ECO:0000256" key="2">
    <source>
        <dbReference type="ARBA" id="ARBA00022692"/>
    </source>
</evidence>
<evidence type="ECO:0000256" key="4">
    <source>
        <dbReference type="ARBA" id="ARBA00023136"/>
    </source>
</evidence>
<evidence type="ECO:0000259" key="7">
    <source>
        <dbReference type="PROSITE" id="PS50850"/>
    </source>
</evidence>
<protein>
    <submittedName>
        <fullName evidence="8">Major facilitator superfamily domain-containing protein</fullName>
    </submittedName>
</protein>
<feature type="domain" description="Major facilitator superfamily (MFS) profile" evidence="7">
    <location>
        <begin position="49"/>
        <end position="515"/>
    </location>
</feature>
<sequence length="523" mass="56177">MTPETASNQGDEKRPNEPNHESKEEHPSTGVSLEDQSTEEKGPKNSALIIFCISCITFISCYLGGLVTVSVPAISKDLALDPGIELWPVSMYALATGCTLLISGAVSDAVGSRIVFLIGCFLQSVFCMACGLSATGTQLILFRVVSGLATSLCLPSAMSLISEHFPAGKLRNLAFAFKGGGQPVGFGVGILCGGIIADSAGWRWGFYSAAIANTFAFLLSWWQIPRRLMGTVSWHMLVFGIDWAGAVAANAALGLLSHALSLITGDIKKAHEAPTIVCFSLSGALLIFFVLWQSFQERRNKPTLIRNSLWKNMAFTCICINVFMIWGAFNVFEQVINFFFQNVQHLSGLETAIRFIPTPITGLLSALITGLVLHRCRADAIINITTIISCVSPLIMALVNPAWVYWRCAFVAICLNSIAADSLFTVSNILIAGVFPGETQGLAAGVFNTVSQIGKSFGLALVALISNQITEQQSQFDDKGSPEALMAGYRAAFWTLFGMNIASLVASVFGLRKVGNIGKKKTQ</sequence>
<dbReference type="GeneID" id="43645562"/>
<feature type="transmembrane region" description="Helical" evidence="6">
    <location>
        <begin position="380"/>
        <end position="403"/>
    </location>
</feature>
<evidence type="ECO:0000256" key="3">
    <source>
        <dbReference type="ARBA" id="ARBA00022989"/>
    </source>
</evidence>
<evidence type="ECO:0000256" key="5">
    <source>
        <dbReference type="SAM" id="MobiDB-lite"/>
    </source>
</evidence>
<dbReference type="InterPro" id="IPR036259">
    <property type="entry name" value="MFS_trans_sf"/>
</dbReference>
<dbReference type="RefSeq" id="XP_031916885.1">
    <property type="nucleotide sequence ID" value="XM_032061352.1"/>
</dbReference>
<dbReference type="GO" id="GO:0022857">
    <property type="term" value="F:transmembrane transporter activity"/>
    <property type="evidence" value="ECO:0007669"/>
    <property type="project" value="InterPro"/>
</dbReference>
<feature type="transmembrane region" description="Helical" evidence="6">
    <location>
        <begin position="114"/>
        <end position="134"/>
    </location>
</feature>
<name>A0A5N6T3G0_ASPPS</name>
<dbReference type="PROSITE" id="PS50850">
    <property type="entry name" value="MFS"/>
    <property type="match status" value="1"/>
</dbReference>
<dbReference type="SUPFAM" id="SSF103473">
    <property type="entry name" value="MFS general substrate transporter"/>
    <property type="match status" value="1"/>
</dbReference>
<feature type="transmembrane region" description="Helical" evidence="6">
    <location>
        <begin position="273"/>
        <end position="292"/>
    </location>
</feature>
<feature type="transmembrane region" description="Helical" evidence="6">
    <location>
        <begin position="202"/>
        <end position="222"/>
    </location>
</feature>
<gene>
    <name evidence="8" type="ORF">BDV38DRAFT_289884</name>
</gene>
<evidence type="ECO:0000313" key="8">
    <source>
        <dbReference type="EMBL" id="KAE8140822.1"/>
    </source>
</evidence>
<dbReference type="InterPro" id="IPR020846">
    <property type="entry name" value="MFS_dom"/>
</dbReference>
<keyword evidence="9" id="KW-1185">Reference proteome</keyword>
<feature type="transmembrane region" description="Helical" evidence="6">
    <location>
        <begin position="234"/>
        <end position="253"/>
    </location>
</feature>
<evidence type="ECO:0000313" key="9">
    <source>
        <dbReference type="Proteomes" id="UP000325672"/>
    </source>
</evidence>
<feature type="transmembrane region" description="Helical" evidence="6">
    <location>
        <begin position="173"/>
        <end position="196"/>
    </location>
</feature>
<keyword evidence="2 6" id="KW-0812">Transmembrane</keyword>
<keyword evidence="3 6" id="KW-1133">Transmembrane helix</keyword>
<feature type="transmembrane region" description="Helical" evidence="6">
    <location>
        <begin position="409"/>
        <end position="435"/>
    </location>
</feature>
<dbReference type="EMBL" id="ML743560">
    <property type="protein sequence ID" value="KAE8140822.1"/>
    <property type="molecule type" value="Genomic_DNA"/>
</dbReference>
<evidence type="ECO:0000256" key="1">
    <source>
        <dbReference type="ARBA" id="ARBA00004141"/>
    </source>
</evidence>
<dbReference type="AlphaFoldDB" id="A0A5N6T3G0"/>
<feature type="transmembrane region" description="Helical" evidence="6">
    <location>
        <begin position="140"/>
        <end position="161"/>
    </location>
</feature>
<feature type="region of interest" description="Disordered" evidence="5">
    <location>
        <begin position="1"/>
        <end position="40"/>
    </location>
</feature>
<dbReference type="OrthoDB" id="2130629at2759"/>
<feature type="transmembrane region" description="Helical" evidence="6">
    <location>
        <begin position="47"/>
        <end position="74"/>
    </location>
</feature>
<proteinExistence type="predicted"/>
<feature type="transmembrane region" description="Helical" evidence="6">
    <location>
        <begin position="442"/>
        <end position="465"/>
    </location>
</feature>
<dbReference type="Gene3D" id="1.20.1250.20">
    <property type="entry name" value="MFS general substrate transporter like domains"/>
    <property type="match status" value="1"/>
</dbReference>
<comment type="subcellular location">
    <subcellularLocation>
        <location evidence="1">Membrane</location>
        <topology evidence="1">Multi-pass membrane protein</topology>
    </subcellularLocation>
</comment>
<feature type="transmembrane region" description="Helical" evidence="6">
    <location>
        <begin position="491"/>
        <end position="511"/>
    </location>
</feature>
<dbReference type="Gene3D" id="1.20.1720.10">
    <property type="entry name" value="Multidrug resistance protein D"/>
    <property type="match status" value="1"/>
</dbReference>
<dbReference type="PANTHER" id="PTHR42718">
    <property type="entry name" value="MAJOR FACILITATOR SUPERFAMILY MULTIDRUG TRANSPORTER MFSC"/>
    <property type="match status" value="1"/>
</dbReference>
<dbReference type="InterPro" id="IPR011701">
    <property type="entry name" value="MFS"/>
</dbReference>
<accession>A0A5N6T3G0</accession>
<reference evidence="8 9" key="1">
    <citation type="submission" date="2019-04" db="EMBL/GenBank/DDBJ databases">
        <title>Friends and foes A comparative genomics study of 23 Aspergillus species from section Flavi.</title>
        <authorList>
            <consortium name="DOE Joint Genome Institute"/>
            <person name="Kjaerbolling I."/>
            <person name="Vesth T."/>
            <person name="Frisvad J.C."/>
            <person name="Nybo J.L."/>
            <person name="Theobald S."/>
            <person name="Kildgaard S."/>
            <person name="Isbrandt T."/>
            <person name="Kuo A."/>
            <person name="Sato A."/>
            <person name="Lyhne E.K."/>
            <person name="Kogle M.E."/>
            <person name="Wiebenga A."/>
            <person name="Kun R.S."/>
            <person name="Lubbers R.J."/>
            <person name="Makela M.R."/>
            <person name="Barry K."/>
            <person name="Chovatia M."/>
            <person name="Clum A."/>
            <person name="Daum C."/>
            <person name="Haridas S."/>
            <person name="He G."/>
            <person name="LaButti K."/>
            <person name="Lipzen A."/>
            <person name="Mondo S."/>
            <person name="Riley R."/>
            <person name="Salamov A."/>
            <person name="Simmons B.A."/>
            <person name="Magnuson J.K."/>
            <person name="Henrissat B."/>
            <person name="Mortensen U.H."/>
            <person name="Larsen T.O."/>
            <person name="Devries R.P."/>
            <person name="Grigoriev I.V."/>
            <person name="Machida M."/>
            <person name="Baker S.E."/>
            <person name="Andersen M.R."/>
        </authorList>
    </citation>
    <scope>NUCLEOTIDE SEQUENCE [LARGE SCALE GENOMIC DNA]</scope>
    <source>
        <strain evidence="8 9">CBS 117625</strain>
    </source>
</reference>
<dbReference type="PANTHER" id="PTHR42718:SF27">
    <property type="entry name" value="TRANSPORTER, PUTATIVE-RELATED"/>
    <property type="match status" value="1"/>
</dbReference>
<dbReference type="Pfam" id="PF07690">
    <property type="entry name" value="MFS_1"/>
    <property type="match status" value="1"/>
</dbReference>
<feature type="transmembrane region" description="Helical" evidence="6">
    <location>
        <begin position="352"/>
        <end position="373"/>
    </location>
</feature>
<evidence type="ECO:0000256" key="6">
    <source>
        <dbReference type="SAM" id="Phobius"/>
    </source>
</evidence>
<dbReference type="Proteomes" id="UP000325672">
    <property type="component" value="Unassembled WGS sequence"/>
</dbReference>
<feature type="transmembrane region" description="Helical" evidence="6">
    <location>
        <begin position="86"/>
        <end position="107"/>
    </location>
</feature>
<dbReference type="GO" id="GO:0016020">
    <property type="term" value="C:membrane"/>
    <property type="evidence" value="ECO:0007669"/>
    <property type="project" value="UniProtKB-SubCell"/>
</dbReference>
<organism evidence="8 9">
    <name type="scientific">Aspergillus pseudotamarii</name>
    <dbReference type="NCBI Taxonomy" id="132259"/>
    <lineage>
        <taxon>Eukaryota</taxon>
        <taxon>Fungi</taxon>
        <taxon>Dikarya</taxon>
        <taxon>Ascomycota</taxon>
        <taxon>Pezizomycotina</taxon>
        <taxon>Eurotiomycetes</taxon>
        <taxon>Eurotiomycetidae</taxon>
        <taxon>Eurotiales</taxon>
        <taxon>Aspergillaceae</taxon>
        <taxon>Aspergillus</taxon>
        <taxon>Aspergillus subgen. Circumdati</taxon>
    </lineage>
</organism>
<feature type="compositionally biased region" description="Basic and acidic residues" evidence="5">
    <location>
        <begin position="10"/>
        <end position="27"/>
    </location>
</feature>